<sequence length="170" mass="19840">MKDEIRKHMRKKREQLSESERKQASKQVARWLETLLKEDMLIASYRAFRAELEILPSAKGTWCYPRVLDETHMEMIVPDDFRRGRYGIEEPIGKSVDPKQIDIILVPLLAYDEKGYRIGYGKGYYDRYLKKCSALKIGVAYCFQKVADTWPHDLDVKLDLILTPAGITRV</sequence>
<comment type="cofactor">
    <cofactor evidence="4">
        <name>Mg(2+)</name>
        <dbReference type="ChEBI" id="CHEBI:18420"/>
    </cofactor>
</comment>
<dbReference type="EC" id="6.3.3.2" evidence="4"/>
<gene>
    <name evidence="6" type="ORF">NE663_01570</name>
</gene>
<organism evidence="6 7">
    <name type="scientific">Massilicoli timonensis</name>
    <dbReference type="NCBI Taxonomy" id="2015901"/>
    <lineage>
        <taxon>Bacteria</taxon>
        <taxon>Bacillati</taxon>
        <taxon>Bacillota</taxon>
        <taxon>Erysipelotrichia</taxon>
        <taxon>Erysipelotrichales</taxon>
        <taxon>Erysipelotrichaceae</taxon>
        <taxon>Massilicoli</taxon>
    </lineage>
</organism>
<keyword evidence="3 4" id="KW-0067">ATP-binding</keyword>
<comment type="caution">
    <text evidence="6">The sequence shown here is derived from an EMBL/GenBank/DDBJ whole genome shotgun (WGS) entry which is preliminary data.</text>
</comment>
<dbReference type="InterPro" id="IPR024185">
    <property type="entry name" value="FTHF_cligase-like_sf"/>
</dbReference>
<evidence type="ECO:0000256" key="2">
    <source>
        <dbReference type="ARBA" id="ARBA00022741"/>
    </source>
</evidence>
<evidence type="ECO:0000256" key="1">
    <source>
        <dbReference type="ARBA" id="ARBA00010638"/>
    </source>
</evidence>
<dbReference type="PANTHER" id="PTHR23407">
    <property type="entry name" value="ATPASE INHIBITOR/5-FORMYLTETRAHYDROFOLATE CYCLO-LIGASE"/>
    <property type="match status" value="1"/>
</dbReference>
<dbReference type="GO" id="GO:0030272">
    <property type="term" value="F:5-formyltetrahydrofolate cyclo-ligase activity"/>
    <property type="evidence" value="ECO:0007669"/>
    <property type="project" value="UniProtKB-EC"/>
</dbReference>
<comment type="similarity">
    <text evidence="1 4">Belongs to the 5-formyltetrahydrofolate cyclo-ligase family.</text>
</comment>
<dbReference type="PIRSF" id="PIRSF006806">
    <property type="entry name" value="FTHF_cligase"/>
    <property type="match status" value="1"/>
</dbReference>
<evidence type="ECO:0000313" key="6">
    <source>
        <dbReference type="EMBL" id="MCQ5120947.1"/>
    </source>
</evidence>
<accession>A0ABT1SI95</accession>
<dbReference type="InterPro" id="IPR002698">
    <property type="entry name" value="FTHF_cligase"/>
</dbReference>
<reference evidence="6 7" key="1">
    <citation type="submission" date="2022-06" db="EMBL/GenBank/DDBJ databases">
        <title>Isolation of gut microbiota from human fecal samples.</title>
        <authorList>
            <person name="Pamer E.G."/>
            <person name="Barat B."/>
            <person name="Waligurski E."/>
            <person name="Medina S."/>
            <person name="Paddock L."/>
            <person name="Mostad J."/>
        </authorList>
    </citation>
    <scope>NUCLEOTIDE SEQUENCE [LARGE SCALE GENOMIC DNA]</scope>
    <source>
        <strain evidence="6 7">DFI.6.1</strain>
    </source>
</reference>
<protein>
    <recommendedName>
        <fullName evidence="4">5-formyltetrahydrofolate cyclo-ligase</fullName>
        <ecNumber evidence="4">6.3.3.2</ecNumber>
    </recommendedName>
</protein>
<dbReference type="RefSeq" id="WP_178199956.1">
    <property type="nucleotide sequence ID" value="NZ_CANTYB010000046.1"/>
</dbReference>
<comment type="catalytic activity">
    <reaction evidence="4">
        <text>(6S)-5-formyl-5,6,7,8-tetrahydrofolate + ATP = (6R)-5,10-methenyltetrahydrofolate + ADP + phosphate</text>
        <dbReference type="Rhea" id="RHEA:10488"/>
        <dbReference type="ChEBI" id="CHEBI:30616"/>
        <dbReference type="ChEBI" id="CHEBI:43474"/>
        <dbReference type="ChEBI" id="CHEBI:57455"/>
        <dbReference type="ChEBI" id="CHEBI:57457"/>
        <dbReference type="ChEBI" id="CHEBI:456216"/>
        <dbReference type="EC" id="6.3.3.2"/>
    </reaction>
</comment>
<evidence type="ECO:0000256" key="4">
    <source>
        <dbReference type="RuleBase" id="RU361279"/>
    </source>
</evidence>
<keyword evidence="4" id="KW-0460">Magnesium</keyword>
<evidence type="ECO:0000256" key="3">
    <source>
        <dbReference type="ARBA" id="ARBA00022840"/>
    </source>
</evidence>
<evidence type="ECO:0000313" key="7">
    <source>
        <dbReference type="Proteomes" id="UP001524435"/>
    </source>
</evidence>
<evidence type="ECO:0000256" key="5">
    <source>
        <dbReference type="SAM" id="MobiDB-lite"/>
    </source>
</evidence>
<keyword evidence="2 4" id="KW-0547">Nucleotide-binding</keyword>
<keyword evidence="4" id="KW-0479">Metal-binding</keyword>
<proteinExistence type="inferred from homology"/>
<feature type="region of interest" description="Disordered" evidence="5">
    <location>
        <begin position="1"/>
        <end position="22"/>
    </location>
</feature>
<dbReference type="EMBL" id="JANGCH010000002">
    <property type="protein sequence ID" value="MCQ5120947.1"/>
    <property type="molecule type" value="Genomic_DNA"/>
</dbReference>
<dbReference type="Pfam" id="PF01812">
    <property type="entry name" value="5-FTHF_cyc-lig"/>
    <property type="match status" value="1"/>
</dbReference>
<dbReference type="PANTHER" id="PTHR23407:SF1">
    <property type="entry name" value="5-FORMYLTETRAHYDROFOLATE CYCLO-LIGASE"/>
    <property type="match status" value="1"/>
</dbReference>
<dbReference type="Gene3D" id="3.40.50.10420">
    <property type="entry name" value="NagB/RpiA/CoA transferase-like"/>
    <property type="match status" value="1"/>
</dbReference>
<dbReference type="SUPFAM" id="SSF100950">
    <property type="entry name" value="NagB/RpiA/CoA transferase-like"/>
    <property type="match status" value="1"/>
</dbReference>
<dbReference type="Proteomes" id="UP001524435">
    <property type="component" value="Unassembled WGS sequence"/>
</dbReference>
<keyword evidence="6" id="KW-0436">Ligase</keyword>
<name>A0ABT1SI95_9FIRM</name>
<dbReference type="InterPro" id="IPR037171">
    <property type="entry name" value="NagB/RpiA_transferase-like"/>
</dbReference>
<dbReference type="NCBIfam" id="TIGR02727">
    <property type="entry name" value="MTHFS_bact"/>
    <property type="match status" value="1"/>
</dbReference>
<keyword evidence="7" id="KW-1185">Reference proteome</keyword>